<protein>
    <submittedName>
        <fullName evidence="2">Unannotated protein</fullName>
    </submittedName>
</protein>
<sequence length="188" mass="19945">MRAFGAAAKGAKMWANSAVKARVLVPVALASALFLSACSSEPDAVPAPSLSSALANPSADAVVTFDAQATCETYFQLDLLRSTVASGVKDLSKKERRALLVEYQQLVADLSATAGDAANSGELTQQVLTNAEKMQSLLDKFGKKDGIDSLSKKQKKRLTLQANRIEAQCASAEYALPQENIDARELIP</sequence>
<proteinExistence type="predicted"/>
<gene>
    <name evidence="1" type="ORF">UFOPK2809_00521</name>
    <name evidence="2" type="ORF">UFOPK3425_00139</name>
</gene>
<accession>A0A6J7CS52</accession>
<reference evidence="2" key="1">
    <citation type="submission" date="2020-05" db="EMBL/GenBank/DDBJ databases">
        <authorList>
            <person name="Chiriac C."/>
            <person name="Salcher M."/>
            <person name="Ghai R."/>
            <person name="Kavagutti S V."/>
        </authorList>
    </citation>
    <scope>NUCLEOTIDE SEQUENCE</scope>
</reference>
<dbReference type="EMBL" id="CAEZZA010000053">
    <property type="protein sequence ID" value="CAB4744023.1"/>
    <property type="molecule type" value="Genomic_DNA"/>
</dbReference>
<dbReference type="EMBL" id="CAFBLV010000012">
    <property type="protein sequence ID" value="CAB4860671.1"/>
    <property type="molecule type" value="Genomic_DNA"/>
</dbReference>
<evidence type="ECO:0000313" key="1">
    <source>
        <dbReference type="EMBL" id="CAB4744023.1"/>
    </source>
</evidence>
<dbReference type="AlphaFoldDB" id="A0A6J7CS52"/>
<name>A0A6J7CS52_9ZZZZ</name>
<evidence type="ECO:0000313" key="2">
    <source>
        <dbReference type="EMBL" id="CAB4860671.1"/>
    </source>
</evidence>
<organism evidence="2">
    <name type="scientific">freshwater metagenome</name>
    <dbReference type="NCBI Taxonomy" id="449393"/>
    <lineage>
        <taxon>unclassified sequences</taxon>
        <taxon>metagenomes</taxon>
        <taxon>ecological metagenomes</taxon>
    </lineage>
</organism>